<dbReference type="InterPro" id="IPR025061">
    <property type="entry name" value="Diedel"/>
</dbReference>
<dbReference type="Proteomes" id="UP000789390">
    <property type="component" value="Unassembled WGS sequence"/>
</dbReference>
<accession>A0A8J2WPV0</accession>
<protein>
    <submittedName>
        <fullName evidence="1">Uncharacterized protein</fullName>
    </submittedName>
</protein>
<dbReference type="Pfam" id="PF13164">
    <property type="entry name" value="Diedel"/>
    <property type="match status" value="1"/>
</dbReference>
<dbReference type="AlphaFoldDB" id="A0A8J2WPV0"/>
<sequence length="191" mass="21126">MRIHLIPPSIQLGSSERKKIVLVIFSSRKVIASSQQIRFDRHKMCKKSLTCILVLFAALLVIHLEPVDAVCCPTIEGRCEDGTAADHNCGRGACNIFGCNCDNGCREKWDTWQTGYGGTKWLLNCDFPGNDIGNQELGVEQCGNVCNLKEGCNHFSHHLGKCWYKSAQLSSLVKKFAQGGLCGVLPWKDPK</sequence>
<comment type="caution">
    <text evidence="1">The sequence shown here is derived from an EMBL/GenBank/DDBJ whole genome shotgun (WGS) entry which is preliminary data.</text>
</comment>
<gene>
    <name evidence="1" type="ORF">DGAL_LOCUS16630</name>
</gene>
<evidence type="ECO:0000313" key="1">
    <source>
        <dbReference type="EMBL" id="CAH0112837.1"/>
    </source>
</evidence>
<reference evidence="1" key="1">
    <citation type="submission" date="2021-11" db="EMBL/GenBank/DDBJ databases">
        <authorList>
            <person name="Schell T."/>
        </authorList>
    </citation>
    <scope>NUCLEOTIDE SEQUENCE</scope>
    <source>
        <strain evidence="1">M5</strain>
    </source>
</reference>
<evidence type="ECO:0000313" key="2">
    <source>
        <dbReference type="Proteomes" id="UP000789390"/>
    </source>
</evidence>
<proteinExistence type="predicted"/>
<dbReference type="OrthoDB" id="3737830at2759"/>
<dbReference type="Gene3D" id="3.30.70.2800">
    <property type="match status" value="1"/>
</dbReference>
<dbReference type="Gene3D" id="3.50.4.10">
    <property type="entry name" value="Hepatocyte Growth Factor"/>
    <property type="match status" value="1"/>
</dbReference>
<dbReference type="EMBL" id="CAKKLH010000332">
    <property type="protein sequence ID" value="CAH0112837.1"/>
    <property type="molecule type" value="Genomic_DNA"/>
</dbReference>
<keyword evidence="2" id="KW-1185">Reference proteome</keyword>
<name>A0A8J2WPV0_9CRUS</name>
<organism evidence="1 2">
    <name type="scientific">Daphnia galeata</name>
    <dbReference type="NCBI Taxonomy" id="27404"/>
    <lineage>
        <taxon>Eukaryota</taxon>
        <taxon>Metazoa</taxon>
        <taxon>Ecdysozoa</taxon>
        <taxon>Arthropoda</taxon>
        <taxon>Crustacea</taxon>
        <taxon>Branchiopoda</taxon>
        <taxon>Diplostraca</taxon>
        <taxon>Cladocera</taxon>
        <taxon>Anomopoda</taxon>
        <taxon>Daphniidae</taxon>
        <taxon>Daphnia</taxon>
    </lineage>
</organism>